<dbReference type="Proteomes" id="UP000031449">
    <property type="component" value="Chromosome"/>
</dbReference>
<dbReference type="Pfam" id="PF00561">
    <property type="entry name" value="Abhydrolase_1"/>
    <property type="match status" value="1"/>
</dbReference>
<dbReference type="InterPro" id="IPR000639">
    <property type="entry name" value="Epox_hydrolase-like"/>
</dbReference>
<dbReference type="EMBL" id="CP009416">
    <property type="protein sequence ID" value="AJD90060.1"/>
    <property type="molecule type" value="Genomic_DNA"/>
</dbReference>
<reference evidence="2 3" key="1">
    <citation type="submission" date="2014-08" db="EMBL/GenBank/DDBJ databases">
        <title>Complete genome of a marine bacteria Jeotgalibacillus malaysiensis.</title>
        <authorList>
            <person name="Yaakop A.S."/>
            <person name="Chan K.-G."/>
            <person name="Goh K.M."/>
        </authorList>
    </citation>
    <scope>NUCLEOTIDE SEQUENCE [LARGE SCALE GENOMIC DNA]</scope>
    <source>
        <strain evidence="2 3">D5</strain>
    </source>
</reference>
<protein>
    <submittedName>
        <fullName evidence="2">Putative carboxylesterase nap</fullName>
    </submittedName>
</protein>
<dbReference type="PRINTS" id="PR00412">
    <property type="entry name" value="EPOXHYDRLASE"/>
</dbReference>
<proteinExistence type="predicted"/>
<evidence type="ECO:0000259" key="1">
    <source>
        <dbReference type="Pfam" id="PF00561"/>
    </source>
</evidence>
<dbReference type="HOGENOM" id="CLU_020336_50_6_9"/>
<gene>
    <name evidence="2" type="ORF">JMA_07430</name>
</gene>
<dbReference type="STRING" id="1508404.JMA_07430"/>
<dbReference type="PANTHER" id="PTHR43194">
    <property type="entry name" value="HYDROLASE ALPHA/BETA FOLD FAMILY"/>
    <property type="match status" value="1"/>
</dbReference>
<sequence length="264" mass="31053">MLHYRTYFTQQSLPWVTFIHGAGGSSSIWFKQIKEYRKHFNVLVIDLRGHGQSERGRWRKGDTFKDIAKEVIDVLDAENIKHSHFIGISLGTIVVQTITSEYTQYVRSQTLCGAIIQLDIRTKFLLWVGRTTKRFIPYMLLYKLFAWIIMPNRDHEESRLAFVNSAKKMCQKEFIKWFSLTRMINPYLAKLQLDHKGVPTFFVMGQEDYLFRAPVEELVKRDPSLSYVTIRKSGHVCNIDQPQEFNDRTIEYIKQQEQIFSVTG</sequence>
<dbReference type="AlphaFoldDB" id="A0A0B5AI42"/>
<dbReference type="GO" id="GO:0003824">
    <property type="term" value="F:catalytic activity"/>
    <property type="evidence" value="ECO:0007669"/>
    <property type="project" value="InterPro"/>
</dbReference>
<organism evidence="2 3">
    <name type="scientific">Jeotgalibacillus malaysiensis</name>
    <dbReference type="NCBI Taxonomy" id="1508404"/>
    <lineage>
        <taxon>Bacteria</taxon>
        <taxon>Bacillati</taxon>
        <taxon>Bacillota</taxon>
        <taxon>Bacilli</taxon>
        <taxon>Bacillales</taxon>
        <taxon>Caryophanaceae</taxon>
        <taxon>Jeotgalibacillus</taxon>
    </lineage>
</organism>
<dbReference type="OrthoDB" id="9776853at2"/>
<dbReference type="BioCyc" id="JESP1508404:G14D9-9960-MONOMER"/>
<feature type="domain" description="AB hydrolase-1" evidence="1">
    <location>
        <begin position="14"/>
        <end position="123"/>
    </location>
</feature>
<evidence type="ECO:0000313" key="3">
    <source>
        <dbReference type="Proteomes" id="UP000031449"/>
    </source>
</evidence>
<accession>A0A0B5AI42</accession>
<dbReference type="InterPro" id="IPR050228">
    <property type="entry name" value="Carboxylesterase_BioH"/>
</dbReference>
<dbReference type="PANTHER" id="PTHR43194:SF2">
    <property type="entry name" value="PEROXISOMAL MEMBRANE PROTEIN LPX1"/>
    <property type="match status" value="1"/>
</dbReference>
<dbReference type="Gene3D" id="3.40.50.1820">
    <property type="entry name" value="alpha/beta hydrolase"/>
    <property type="match status" value="1"/>
</dbReference>
<dbReference type="KEGG" id="jeo:JMA_07430"/>
<name>A0A0B5AI42_9BACL</name>
<dbReference type="SUPFAM" id="SSF53474">
    <property type="entry name" value="alpha/beta-Hydrolases"/>
    <property type="match status" value="1"/>
</dbReference>
<evidence type="ECO:0000313" key="2">
    <source>
        <dbReference type="EMBL" id="AJD90060.1"/>
    </source>
</evidence>
<dbReference type="InterPro" id="IPR029058">
    <property type="entry name" value="AB_hydrolase_fold"/>
</dbReference>
<dbReference type="InterPro" id="IPR000073">
    <property type="entry name" value="AB_hydrolase_1"/>
</dbReference>
<keyword evidence="3" id="KW-1185">Reference proteome</keyword>